<name>A0A159ZX41_PSEFL</name>
<dbReference type="InterPro" id="IPR015897">
    <property type="entry name" value="CHK_kinase-like"/>
</dbReference>
<dbReference type="Proteomes" id="UP000076083">
    <property type="component" value="Chromosome"/>
</dbReference>
<dbReference type="PANTHER" id="PTHR11012">
    <property type="entry name" value="PROTEIN KINASE-LIKE DOMAIN-CONTAINING"/>
    <property type="match status" value="1"/>
</dbReference>
<evidence type="ECO:0000313" key="3">
    <source>
        <dbReference type="Proteomes" id="UP000076083"/>
    </source>
</evidence>
<dbReference type="RefSeq" id="WP_063321861.1">
    <property type="nucleotide sequence ID" value="NZ_CP015225.1"/>
</dbReference>
<dbReference type="SUPFAM" id="SSF56112">
    <property type="entry name" value="Protein kinase-like (PK-like)"/>
    <property type="match status" value="1"/>
</dbReference>
<sequence>MKPIIRNPAEFTPAWLTDTLTKAGALTKGHVSNLTVETVGTGQLGSVVRLTPTYEGADEFAPNTIIAKLASVSETSRQTGVAMGVYEAEVRFYQQISRTVEIRTPRCWFAEFDPTEGWFTLLFEDLGTYSVGNVIEGGTVEQARLALQQLIRLQEPRWNDPSLLDLPWLADQRRTVGLFSLFPGVLGGFSKTFAPLIDPELIRLAERVVPRSVEYISRLDGPRVIQHGDYRLDNMLFGHDSEHSPLIVVDWQTVRLGSPMVDAAFYLGAGLSTKLRQRHEQELIRDYHEQLLAMGVRDFSWQACWDGYRLHALYGFFMAVGTSMLVQQNERGLAMYKTSLERHGAHVLELNAEALFN</sequence>
<organism evidence="2 3">
    <name type="scientific">Pseudomonas fluorescens</name>
    <dbReference type="NCBI Taxonomy" id="294"/>
    <lineage>
        <taxon>Bacteria</taxon>
        <taxon>Pseudomonadati</taxon>
        <taxon>Pseudomonadota</taxon>
        <taxon>Gammaproteobacteria</taxon>
        <taxon>Pseudomonadales</taxon>
        <taxon>Pseudomonadaceae</taxon>
        <taxon>Pseudomonas</taxon>
    </lineage>
</organism>
<protein>
    <recommendedName>
        <fullName evidence="1">CHK kinase-like domain-containing protein</fullName>
    </recommendedName>
</protein>
<dbReference type="InterPro" id="IPR004119">
    <property type="entry name" value="EcKL"/>
</dbReference>
<gene>
    <name evidence="2" type="ORF">TK06_09370</name>
</gene>
<feature type="domain" description="CHK kinase-like" evidence="1">
    <location>
        <begin position="121"/>
        <end position="297"/>
    </location>
</feature>
<evidence type="ECO:0000313" key="2">
    <source>
        <dbReference type="EMBL" id="AMZ71301.1"/>
    </source>
</evidence>
<dbReference type="EMBL" id="CP015225">
    <property type="protein sequence ID" value="AMZ71301.1"/>
    <property type="molecule type" value="Genomic_DNA"/>
</dbReference>
<proteinExistence type="predicted"/>
<dbReference type="PANTHER" id="PTHR11012:SF30">
    <property type="entry name" value="PROTEIN KINASE-LIKE DOMAIN-CONTAINING"/>
    <property type="match status" value="1"/>
</dbReference>
<dbReference type="SMART" id="SM00587">
    <property type="entry name" value="CHK"/>
    <property type="match status" value="1"/>
</dbReference>
<dbReference type="Gene3D" id="3.90.1200.10">
    <property type="match status" value="1"/>
</dbReference>
<dbReference type="InterPro" id="IPR011009">
    <property type="entry name" value="Kinase-like_dom_sf"/>
</dbReference>
<dbReference type="Pfam" id="PF02958">
    <property type="entry name" value="EcKL"/>
    <property type="match status" value="1"/>
</dbReference>
<reference evidence="3" key="1">
    <citation type="submission" date="2016-04" db="EMBL/GenBank/DDBJ databases">
        <authorList>
            <person name="Ray J."/>
            <person name="Price M."/>
            <person name="Deutschbauer A."/>
        </authorList>
    </citation>
    <scope>NUCLEOTIDE SEQUENCE [LARGE SCALE GENOMIC DNA]</scope>
    <source>
        <strain evidence="3">FW300-N2E2</strain>
    </source>
</reference>
<reference evidence="2 3" key="2">
    <citation type="journal article" date="2018" name="Nature">
        <title>Mutant phenotypes for thousands of bacterial genes of unknown function.</title>
        <authorList>
            <person name="Price M.N."/>
            <person name="Wetmore K.M."/>
            <person name="Waters R.J."/>
            <person name="Callaghan M."/>
            <person name="Ray J."/>
            <person name="Liu H."/>
            <person name="Kuehl J.V."/>
            <person name="Melnyk R.A."/>
            <person name="Lamson J.S."/>
            <person name="Suh Y."/>
            <person name="Carlson H.K."/>
            <person name="Esquivel Z."/>
            <person name="Sadeeshkumar H."/>
            <person name="Chakraborty R."/>
            <person name="Zane G.M."/>
            <person name="Rubin B.E."/>
            <person name="Wall J.D."/>
            <person name="Visel A."/>
            <person name="Bristow J."/>
            <person name="Blow M.J."/>
            <person name="Arkin A.P."/>
            <person name="Deutschbauer A.M."/>
        </authorList>
    </citation>
    <scope>NUCLEOTIDE SEQUENCE [LARGE SCALE GENOMIC DNA]</scope>
    <source>
        <strain evidence="2 3">FW300-N2E2</strain>
    </source>
</reference>
<accession>A0A159ZX41</accession>
<dbReference type="AlphaFoldDB" id="A0A159ZX41"/>
<evidence type="ECO:0000259" key="1">
    <source>
        <dbReference type="SMART" id="SM00587"/>
    </source>
</evidence>